<evidence type="ECO:0000313" key="3">
    <source>
        <dbReference type="Proteomes" id="UP001500979"/>
    </source>
</evidence>
<dbReference type="CDD" id="cd05152">
    <property type="entry name" value="MPH2"/>
    <property type="match status" value="1"/>
</dbReference>
<feature type="domain" description="Aminoglycoside phosphotransferase" evidence="1">
    <location>
        <begin position="20"/>
        <end position="251"/>
    </location>
</feature>
<organism evidence="2 3">
    <name type="scientific">Saccharopolyspora taberi</name>
    <dbReference type="NCBI Taxonomy" id="60895"/>
    <lineage>
        <taxon>Bacteria</taxon>
        <taxon>Bacillati</taxon>
        <taxon>Actinomycetota</taxon>
        <taxon>Actinomycetes</taxon>
        <taxon>Pseudonocardiales</taxon>
        <taxon>Pseudonocardiaceae</taxon>
        <taxon>Saccharopolyspora</taxon>
    </lineage>
</organism>
<dbReference type="InterPro" id="IPR011009">
    <property type="entry name" value="Kinase-like_dom_sf"/>
</dbReference>
<reference evidence="2 3" key="1">
    <citation type="journal article" date="2019" name="Int. J. Syst. Evol. Microbiol.">
        <title>The Global Catalogue of Microorganisms (GCM) 10K type strain sequencing project: providing services to taxonomists for standard genome sequencing and annotation.</title>
        <authorList>
            <consortium name="The Broad Institute Genomics Platform"/>
            <consortium name="The Broad Institute Genome Sequencing Center for Infectious Disease"/>
            <person name="Wu L."/>
            <person name="Ma J."/>
        </authorList>
    </citation>
    <scope>NUCLEOTIDE SEQUENCE [LARGE SCALE GENOMIC DNA]</scope>
    <source>
        <strain evidence="2 3">JCM 9383</strain>
    </source>
</reference>
<dbReference type="PANTHER" id="PTHR21310:SF15">
    <property type="entry name" value="AMINOGLYCOSIDE PHOSPHOTRANSFERASE DOMAIN-CONTAINING PROTEIN"/>
    <property type="match status" value="1"/>
</dbReference>
<dbReference type="InterPro" id="IPR016259">
    <property type="entry name" value="Hygromycin-B_Kinase"/>
</dbReference>
<dbReference type="Gene3D" id="3.30.200.20">
    <property type="entry name" value="Phosphorylase Kinase, domain 1"/>
    <property type="match status" value="1"/>
</dbReference>
<dbReference type="InterPro" id="IPR002575">
    <property type="entry name" value="Aminoglycoside_PTrfase"/>
</dbReference>
<dbReference type="Pfam" id="PF01636">
    <property type="entry name" value="APH"/>
    <property type="match status" value="1"/>
</dbReference>
<dbReference type="Gene3D" id="3.90.1200.10">
    <property type="match status" value="1"/>
</dbReference>
<dbReference type="PIRSF" id="PIRSF000707">
    <property type="entry name" value="Hygromycin-B_kinase"/>
    <property type="match status" value="1"/>
</dbReference>
<dbReference type="SUPFAM" id="SSF56112">
    <property type="entry name" value="Protein kinase-like (PK-like)"/>
    <property type="match status" value="1"/>
</dbReference>
<gene>
    <name evidence="2" type="ORF">GCM10010470_65950</name>
</gene>
<dbReference type="Proteomes" id="UP001500979">
    <property type="component" value="Unassembled WGS sequence"/>
</dbReference>
<proteinExistence type="predicted"/>
<keyword evidence="3" id="KW-1185">Reference proteome</keyword>
<name>A0ABN3VN17_9PSEU</name>
<dbReference type="InterPro" id="IPR051678">
    <property type="entry name" value="AGP_Transferase"/>
</dbReference>
<comment type="caution">
    <text evidence="2">The sequence shown here is derived from an EMBL/GenBank/DDBJ whole genome shotgun (WGS) entry which is preliminary data.</text>
</comment>
<protein>
    <submittedName>
        <fullName evidence="2">Mph(A) family macrolide 2'-phosphotransferase</fullName>
    </submittedName>
</protein>
<evidence type="ECO:0000313" key="2">
    <source>
        <dbReference type="EMBL" id="GAA2821491.1"/>
    </source>
</evidence>
<dbReference type="RefSeq" id="WP_344686306.1">
    <property type="nucleotide sequence ID" value="NZ_BAAAUX010000045.1"/>
</dbReference>
<sequence>MRKLAEAHGLAVRPVDVDETGWDFRVVHAVGDDGTRWVLRVPRRPEVAELIPVEARLLEFLRRRLPVALPEWEIRSPELIAYRRLPGEPLAAEDPVVLRDPAPIEPTGDFLRALAGVIAELHRTPLAELEPLGLPVRGPRWQRAEAERGLAEARTELGVPDEKVRRWQAWIDDERHWSAEPRLVHGDLHPAHTLVDGGGALIGLLDWTDTAIDDPAADFAAPCLAFGAAGLDRLLAHYIDAGGRPPERFREHVTELTAFRSSVMLGLHGLQTGDPEYVAIARARLADQDR</sequence>
<evidence type="ECO:0000259" key="1">
    <source>
        <dbReference type="Pfam" id="PF01636"/>
    </source>
</evidence>
<dbReference type="PANTHER" id="PTHR21310">
    <property type="entry name" value="AMINOGLYCOSIDE PHOSPHOTRANSFERASE-RELATED-RELATED"/>
    <property type="match status" value="1"/>
</dbReference>
<accession>A0ABN3VN17</accession>
<dbReference type="EMBL" id="BAAAUX010000045">
    <property type="protein sequence ID" value="GAA2821491.1"/>
    <property type="molecule type" value="Genomic_DNA"/>
</dbReference>